<dbReference type="AlphaFoldDB" id="A0A0D1JKW2"/>
<dbReference type="EMBL" id="JWHU01000005">
    <property type="protein sequence ID" value="KIU21993.1"/>
    <property type="molecule type" value="Genomic_DNA"/>
</dbReference>
<evidence type="ECO:0000313" key="2">
    <source>
        <dbReference type="Proteomes" id="UP000032287"/>
    </source>
</evidence>
<accession>A0A0D1JKW2</accession>
<evidence type="ECO:0000313" key="1">
    <source>
        <dbReference type="EMBL" id="KIU21993.1"/>
    </source>
</evidence>
<reference evidence="1 2" key="1">
    <citation type="journal article" date="2015" name="Microbiology (Mosc.)">
        <title>Genomics of the Weissella cibaria species with an examination of its metabolic traits.</title>
        <authorList>
            <person name="Lynch K.M."/>
            <person name="Lucid A."/>
            <person name="Arendt E.K."/>
            <person name="Sleator R.D."/>
            <person name="Lucey B."/>
            <person name="Coffey A."/>
        </authorList>
    </citation>
    <scope>NUCLEOTIDE SEQUENCE [LARGE SCALE GENOMIC DNA]</scope>
    <source>
        <strain evidence="1 2">MG1</strain>
    </source>
</reference>
<name>A0A0D1JKW2_9LACO</name>
<comment type="caution">
    <text evidence="1">The sequence shown here is derived from an EMBL/GenBank/DDBJ whole genome shotgun (WGS) entry which is preliminary data.</text>
</comment>
<keyword evidence="2" id="KW-1185">Reference proteome</keyword>
<protein>
    <submittedName>
        <fullName evidence="1">Uncharacterized protein</fullName>
    </submittedName>
</protein>
<dbReference type="PATRIC" id="fig|137591.25.peg.360"/>
<dbReference type="Proteomes" id="UP000032287">
    <property type="component" value="Unassembled WGS sequence"/>
</dbReference>
<gene>
    <name evidence="1" type="ORF">QX99_00372</name>
</gene>
<dbReference type="RefSeq" id="WP_043708794.1">
    <property type="nucleotide sequence ID" value="NZ_JALOCT010000012.1"/>
</dbReference>
<proteinExistence type="predicted"/>
<sequence>MEQSKKKRKLAEILDEAERRPAALVGLASVVSSLSEDEGSVIVTANSSKETFELANSSLNNYRNISGVSLSLLILADDVLNLTSEANMLAE</sequence>
<organism evidence="1 2">
    <name type="scientific">Weissella cibaria</name>
    <dbReference type="NCBI Taxonomy" id="137591"/>
    <lineage>
        <taxon>Bacteria</taxon>
        <taxon>Bacillati</taxon>
        <taxon>Bacillota</taxon>
        <taxon>Bacilli</taxon>
        <taxon>Lactobacillales</taxon>
        <taxon>Lactobacillaceae</taxon>
        <taxon>Weissella</taxon>
    </lineage>
</organism>